<dbReference type="SUPFAM" id="SSF50978">
    <property type="entry name" value="WD40 repeat-like"/>
    <property type="match status" value="1"/>
</dbReference>
<dbReference type="InterPro" id="IPR036322">
    <property type="entry name" value="WD40_repeat_dom_sf"/>
</dbReference>
<feature type="compositionally biased region" description="Basic and acidic residues" evidence="1">
    <location>
        <begin position="254"/>
        <end position="268"/>
    </location>
</feature>
<name>A0ABR3GZB9_LOXSC</name>
<feature type="compositionally biased region" description="Basic and acidic residues" evidence="1">
    <location>
        <begin position="1"/>
        <end position="36"/>
    </location>
</feature>
<feature type="compositionally biased region" description="Basic residues" evidence="1">
    <location>
        <begin position="910"/>
        <end position="919"/>
    </location>
</feature>
<feature type="region of interest" description="Disordered" evidence="1">
    <location>
        <begin position="62"/>
        <end position="230"/>
    </location>
</feature>
<accession>A0ABR3GZB9</accession>
<organism evidence="2 3">
    <name type="scientific">Loxostege sticticalis</name>
    <name type="common">Beet webworm moth</name>
    <dbReference type="NCBI Taxonomy" id="481309"/>
    <lineage>
        <taxon>Eukaryota</taxon>
        <taxon>Metazoa</taxon>
        <taxon>Ecdysozoa</taxon>
        <taxon>Arthropoda</taxon>
        <taxon>Hexapoda</taxon>
        <taxon>Insecta</taxon>
        <taxon>Pterygota</taxon>
        <taxon>Neoptera</taxon>
        <taxon>Endopterygota</taxon>
        <taxon>Lepidoptera</taxon>
        <taxon>Glossata</taxon>
        <taxon>Ditrysia</taxon>
        <taxon>Pyraloidea</taxon>
        <taxon>Crambidae</taxon>
        <taxon>Pyraustinae</taxon>
        <taxon>Loxostege</taxon>
    </lineage>
</organism>
<dbReference type="InterPro" id="IPR042505">
    <property type="entry name" value="DYNC2I1"/>
</dbReference>
<reference evidence="2 3" key="1">
    <citation type="submission" date="2024-06" db="EMBL/GenBank/DDBJ databases">
        <title>A chromosome-level genome assembly of beet webworm, Loxostege sticticalis.</title>
        <authorList>
            <person name="Zhang Y."/>
        </authorList>
    </citation>
    <scope>NUCLEOTIDE SEQUENCE [LARGE SCALE GENOMIC DNA]</scope>
    <source>
        <strain evidence="2">AQ026</strain>
        <tissue evidence="2">Whole body</tissue>
    </source>
</reference>
<evidence type="ECO:0000313" key="2">
    <source>
        <dbReference type="EMBL" id="KAL0852847.1"/>
    </source>
</evidence>
<gene>
    <name evidence="2" type="ORF">ABMA27_012645</name>
</gene>
<feature type="compositionally biased region" description="Low complexity" evidence="1">
    <location>
        <begin position="92"/>
        <end position="101"/>
    </location>
</feature>
<feature type="region of interest" description="Disordered" evidence="1">
    <location>
        <begin position="1"/>
        <end position="44"/>
    </location>
</feature>
<feature type="compositionally biased region" description="Basic and acidic residues" evidence="1">
    <location>
        <begin position="318"/>
        <end position="367"/>
    </location>
</feature>
<dbReference type="PANTHER" id="PTHR16022:SF0">
    <property type="entry name" value="CYTOPLASMIC DYNEIN 2 INTERMEDIATE CHAIN 1"/>
    <property type="match status" value="1"/>
</dbReference>
<feature type="region of interest" description="Disordered" evidence="1">
    <location>
        <begin position="251"/>
        <end position="370"/>
    </location>
</feature>
<dbReference type="Proteomes" id="UP001549920">
    <property type="component" value="Unassembled WGS sequence"/>
</dbReference>
<feature type="compositionally biased region" description="Acidic residues" evidence="1">
    <location>
        <begin position="269"/>
        <end position="286"/>
    </location>
</feature>
<feature type="compositionally biased region" description="Basic and acidic residues" evidence="1">
    <location>
        <begin position="287"/>
        <end position="299"/>
    </location>
</feature>
<proteinExistence type="predicted"/>
<dbReference type="EMBL" id="JBEUOH010000031">
    <property type="protein sequence ID" value="KAL0852847.1"/>
    <property type="molecule type" value="Genomic_DNA"/>
</dbReference>
<comment type="caution">
    <text evidence="2">The sequence shown here is derived from an EMBL/GenBank/DDBJ whole genome shotgun (WGS) entry which is preliminary data.</text>
</comment>
<dbReference type="PANTHER" id="PTHR16022">
    <property type="entry name" value="WD REPEAT DOMAIN 60"/>
    <property type="match status" value="1"/>
</dbReference>
<sequence length="1167" mass="130775">MQTTVRKADSKAKPKEKTSKDDIAPLSKKPQDEKLKKSVYSVSTPRTYIQKSSTADIYAQRKNSAQLAKAPKKVPGSTNKTNVSPMKDLLKSSSSSISQISAKKVKTSPQIKNEAKIPNSARHATPRTAKDLPFVNVTVNSPIARKKLEKVGGKSSETVDRKKVHGKEVERHSSDIKERKKAVSKEVERQRSESKESRSNVDSKGVERQRSKTKTLNDDEVKVLTPDTVDNNAEMMNLSRKLTAKPKAFFVDLEGSKPKAYQIERQKESEDEVDYEDDFESYESDFESYHESPSDNTDHDTEELSTGEEENEPSASGNKDESQGESGDHRQKNELQEGHDDDAGSKEGSDEEKMLDSGNFELRDARSANKAKPAIMQDILEDTELDVRSSLTDEGFQEMSSNSSIKTVHTEVFERPLFIDFSKAKENKRKRKTFERLKQRAKDILSMVTLHEMSYSLFEMKPIPYDLYMATFGRTNYIQTAVQTFDDGITEEVQTEEILYEEKWTQYPIEFSKHDIYLKPRNNTRKYSHSTEDYLAKFTFLINNSTDVDINNMINVDKDYKTNPLRMYFEQKDGVGSAEMLPYESYKNRLKNKDFNTGKLSKFLKKVESKISNILSVNTGNTDSTELVKSSKYPFSEGYISISTKNITDDKYAFLKLLKITGVIFSETKSNLIMTVHGKSPNVLEQKCVVCLWDLSIVKSDPVKILIAIDNISVGKFRGNTDGVFVAALEDGSLHLWDLSEEPTWRPEVANTGKTTDLEEIDRRGMTQTELDREWNLRNSNVGFETVTPQYALQACAFTSSAMHIQKGDGADCIVGLEIDPKVVTQDSGRKILGQVCSLQRIGILTIWSLIQEKMKSSTDMGKAYWSKIKLELNQTVMLMDHLDLPRANSPESTFVPSFNLNAAKRRTSVRRKEKKQISRQRSAVKSDGPASAASVKNQILPRNNWETGIVCSDLKIMRVENRDHYLVAKNCGEVLCCTKTAGVLKINRFCVAADKSSVTSLDVSTHSMPYFLAATDSGTVNLCSILESRVLLTLDCRNGPPSSESERYHVDHKGRYQGSASVKPDNSLLTIRPSAGIAVKSVSWSRINPCCMFALLRSGALLSWDLTRSDIRAECSAEAAAGGMAAADGALALVTSAGGEAQILRLRGERHAREHLELFRAYAALL</sequence>
<evidence type="ECO:0008006" key="4">
    <source>
        <dbReference type="Google" id="ProtNLM"/>
    </source>
</evidence>
<feature type="compositionally biased region" description="Acidic residues" evidence="1">
    <location>
        <begin position="300"/>
        <end position="312"/>
    </location>
</feature>
<keyword evidence="3" id="KW-1185">Reference proteome</keyword>
<feature type="compositionally biased region" description="Basic and acidic residues" evidence="1">
    <location>
        <begin position="149"/>
        <end position="222"/>
    </location>
</feature>
<protein>
    <recommendedName>
        <fullName evidence="4">WD repeat-containing protein 60</fullName>
    </recommendedName>
</protein>
<evidence type="ECO:0000313" key="3">
    <source>
        <dbReference type="Proteomes" id="UP001549920"/>
    </source>
</evidence>
<evidence type="ECO:0000256" key="1">
    <source>
        <dbReference type="SAM" id="MobiDB-lite"/>
    </source>
</evidence>
<feature type="region of interest" description="Disordered" evidence="1">
    <location>
        <begin position="910"/>
        <end position="931"/>
    </location>
</feature>